<organism evidence="1 2">
    <name type="scientific">Pleuronectes platessa</name>
    <name type="common">European plaice</name>
    <dbReference type="NCBI Taxonomy" id="8262"/>
    <lineage>
        <taxon>Eukaryota</taxon>
        <taxon>Metazoa</taxon>
        <taxon>Chordata</taxon>
        <taxon>Craniata</taxon>
        <taxon>Vertebrata</taxon>
        <taxon>Euteleostomi</taxon>
        <taxon>Actinopterygii</taxon>
        <taxon>Neopterygii</taxon>
        <taxon>Teleostei</taxon>
        <taxon>Neoteleostei</taxon>
        <taxon>Acanthomorphata</taxon>
        <taxon>Carangaria</taxon>
        <taxon>Pleuronectiformes</taxon>
        <taxon>Pleuronectoidei</taxon>
        <taxon>Pleuronectidae</taxon>
        <taxon>Pleuronectes</taxon>
    </lineage>
</organism>
<keyword evidence="2" id="KW-1185">Reference proteome</keyword>
<dbReference type="EMBL" id="CADEAL010000013">
    <property type="protein sequence ID" value="CAB1412651.1"/>
    <property type="molecule type" value="Genomic_DNA"/>
</dbReference>
<protein>
    <submittedName>
        <fullName evidence="1">Uncharacterized protein</fullName>
    </submittedName>
</protein>
<dbReference type="AlphaFoldDB" id="A0A9N7Y4L3"/>
<gene>
    <name evidence="1" type="ORF">PLEPLA_LOCUS344</name>
</gene>
<evidence type="ECO:0000313" key="1">
    <source>
        <dbReference type="EMBL" id="CAB1412651.1"/>
    </source>
</evidence>
<evidence type="ECO:0000313" key="2">
    <source>
        <dbReference type="Proteomes" id="UP001153269"/>
    </source>
</evidence>
<dbReference type="Proteomes" id="UP001153269">
    <property type="component" value="Unassembled WGS sequence"/>
</dbReference>
<proteinExistence type="predicted"/>
<comment type="caution">
    <text evidence="1">The sequence shown here is derived from an EMBL/GenBank/DDBJ whole genome shotgun (WGS) entry which is preliminary data.</text>
</comment>
<name>A0A9N7Y4L3_PLEPL</name>
<accession>A0A9N7Y4L3</accession>
<sequence>MVCRVSGTALGWTVDEETARPEERENNTIILGLEEGRRRFRRDRRVTACVAKPRVHLPAGSTAPDLLTEGILGCLTAEVKGHFKVLLDLAALREFLLSSSSSSHCVVFVSATVPPSV</sequence>
<reference evidence="1" key="1">
    <citation type="submission" date="2020-03" db="EMBL/GenBank/DDBJ databases">
        <authorList>
            <person name="Weist P."/>
        </authorList>
    </citation>
    <scope>NUCLEOTIDE SEQUENCE</scope>
</reference>